<dbReference type="PROSITE" id="PS00070">
    <property type="entry name" value="ALDEHYDE_DEHYDR_CYS"/>
    <property type="match status" value="1"/>
</dbReference>
<gene>
    <name evidence="3" type="primary">iolA</name>
    <name evidence="5" type="ORF">EJA10_02340</name>
</gene>
<dbReference type="CDD" id="cd07085">
    <property type="entry name" value="ALDH_F6_MMSDH"/>
    <property type="match status" value="1"/>
</dbReference>
<comment type="catalytic activity">
    <reaction evidence="3">
        <text>2-methyl-3-oxopropanoate + NAD(+) + CoA + H2O = propanoyl-CoA + hydrogencarbonate + NADH + H(+)</text>
        <dbReference type="Rhea" id="RHEA:20804"/>
        <dbReference type="ChEBI" id="CHEBI:15377"/>
        <dbReference type="ChEBI" id="CHEBI:15378"/>
        <dbReference type="ChEBI" id="CHEBI:17544"/>
        <dbReference type="ChEBI" id="CHEBI:57287"/>
        <dbReference type="ChEBI" id="CHEBI:57392"/>
        <dbReference type="ChEBI" id="CHEBI:57540"/>
        <dbReference type="ChEBI" id="CHEBI:57700"/>
        <dbReference type="ChEBI" id="CHEBI:57945"/>
        <dbReference type="EC" id="1.2.1.27"/>
    </reaction>
</comment>
<feature type="binding site" evidence="3">
    <location>
        <position position="184"/>
    </location>
    <ligand>
        <name>NAD(+)</name>
        <dbReference type="ChEBI" id="CHEBI:57540"/>
    </ligand>
</feature>
<dbReference type="Proteomes" id="UP000279911">
    <property type="component" value="Unassembled WGS sequence"/>
</dbReference>
<evidence type="ECO:0000259" key="4">
    <source>
        <dbReference type="Pfam" id="PF00171"/>
    </source>
</evidence>
<dbReference type="Gene3D" id="3.40.605.10">
    <property type="entry name" value="Aldehyde Dehydrogenase, Chain A, domain 1"/>
    <property type="match status" value="1"/>
</dbReference>
<dbReference type="InterPro" id="IPR016161">
    <property type="entry name" value="Ald_DH/histidinol_DH"/>
</dbReference>
<dbReference type="STRING" id="285983.UB32_01965"/>
<feature type="binding site" evidence="3">
    <location>
        <position position="180"/>
    </location>
    <ligand>
        <name>NAD(+)</name>
        <dbReference type="ChEBI" id="CHEBI:57540"/>
    </ligand>
</feature>
<dbReference type="InterPro" id="IPR016162">
    <property type="entry name" value="Ald_DH_N"/>
</dbReference>
<evidence type="ECO:0000313" key="6">
    <source>
        <dbReference type="Proteomes" id="UP000279911"/>
    </source>
</evidence>
<evidence type="ECO:0000256" key="2">
    <source>
        <dbReference type="ARBA" id="ARBA00023027"/>
    </source>
</evidence>
<comment type="caution">
    <text evidence="3">Lacks conserved residue(s) required for the propagation of feature annotation.</text>
</comment>
<dbReference type="GO" id="GO:0004491">
    <property type="term" value="F:methylmalonate-semialdehyde dehydrogenase (acylating, NAD) activity"/>
    <property type="evidence" value="ECO:0007669"/>
    <property type="project" value="UniProtKB-UniRule"/>
</dbReference>
<dbReference type="InterPro" id="IPR023510">
    <property type="entry name" value="MSDH_GmP_bac"/>
</dbReference>
<dbReference type="RefSeq" id="WP_125478404.1">
    <property type="nucleotide sequence ID" value="NZ_RSFW01000003.1"/>
</dbReference>
<dbReference type="FunFam" id="3.40.605.10:FF:000003">
    <property type="entry name" value="Methylmalonate-semialdehyde dehydrogenase [acylating]"/>
    <property type="match status" value="1"/>
</dbReference>
<feature type="active site" description="Nucleophile" evidence="3">
    <location>
        <position position="288"/>
    </location>
</feature>
<dbReference type="InterPro" id="IPR010061">
    <property type="entry name" value="MeMal-semiAld_DH"/>
</dbReference>
<protein>
    <recommendedName>
        <fullName evidence="3">Malonate-semialdehyde dehydrogenase</fullName>
        <shortName evidence="3">MSA dehydrogenase</shortName>
        <ecNumber evidence="3">1.2.1.27</ecNumber>
    </recommendedName>
    <alternativeName>
        <fullName evidence="3">Methylmalonate semialdehyde dehydrogenase</fullName>
        <shortName evidence="3">MMSA dehydrogenase</shortName>
        <shortName evidence="3">MSDH</shortName>
    </alternativeName>
</protein>
<keyword evidence="2 3" id="KW-0520">NAD</keyword>
<dbReference type="SUPFAM" id="SSF53720">
    <property type="entry name" value="ALDH-like"/>
    <property type="match status" value="1"/>
</dbReference>
<comment type="subunit">
    <text evidence="3">Homotetramer.</text>
</comment>
<dbReference type="GO" id="GO:0019310">
    <property type="term" value="P:inositol catabolic process"/>
    <property type="evidence" value="ECO:0007669"/>
    <property type="project" value="UniProtKB-UniRule"/>
</dbReference>
<dbReference type="FunFam" id="3.40.309.10:FF:000002">
    <property type="entry name" value="Methylmalonate-semialdehyde dehydrogenase (Acylating)"/>
    <property type="match status" value="1"/>
</dbReference>
<dbReference type="AlphaFoldDB" id="A0A3R9DWG4"/>
<dbReference type="EC" id="1.2.1.27" evidence="3"/>
<comment type="catalytic activity">
    <reaction evidence="3">
        <text>3-oxopropanoate + NAD(+) + CoA + H2O = hydrogencarbonate + acetyl-CoA + NADH + H(+)</text>
        <dbReference type="Rhea" id="RHEA:76615"/>
        <dbReference type="ChEBI" id="CHEBI:15377"/>
        <dbReference type="ChEBI" id="CHEBI:15378"/>
        <dbReference type="ChEBI" id="CHEBI:17544"/>
        <dbReference type="ChEBI" id="CHEBI:33190"/>
        <dbReference type="ChEBI" id="CHEBI:57287"/>
        <dbReference type="ChEBI" id="CHEBI:57288"/>
        <dbReference type="ChEBI" id="CHEBI:57540"/>
        <dbReference type="ChEBI" id="CHEBI:57945"/>
        <dbReference type="EC" id="1.2.1.27"/>
    </reaction>
</comment>
<comment type="similarity">
    <text evidence="3">Belongs to the aldehyde dehydrogenase family. IolA subfamily.</text>
</comment>
<dbReference type="OrthoDB" id="9762913at2"/>
<reference evidence="6" key="1">
    <citation type="submission" date="2018-12" db="EMBL/GenBank/DDBJ databases">
        <title>Bacillus chawlae sp. nov., Bacillus glennii sp. nov., and Bacillus saganii sp. nov. Isolated from the Vehicle Assembly Building at Kennedy Space Center where the Viking Spacecraft were Assembled.</title>
        <authorList>
            <person name="Seuylemezian A."/>
            <person name="Vaishampayan P."/>
        </authorList>
    </citation>
    <scope>NUCLEOTIDE SEQUENCE [LARGE SCALE GENOMIC DNA]</scope>
    <source>
        <strain evidence="6">DSM 13966</strain>
    </source>
</reference>
<feature type="binding site" evidence="3">
    <location>
        <position position="156"/>
    </location>
    <ligand>
        <name>NAD(+)</name>
        <dbReference type="ChEBI" id="CHEBI:57540"/>
    </ligand>
</feature>
<dbReference type="Pfam" id="PF00171">
    <property type="entry name" value="Aldedh"/>
    <property type="match status" value="1"/>
</dbReference>
<dbReference type="UniPathway" id="UPA00076">
    <property type="reaction ID" value="UER00148"/>
</dbReference>
<dbReference type="GO" id="GO:0006210">
    <property type="term" value="P:thymine catabolic process"/>
    <property type="evidence" value="ECO:0007669"/>
    <property type="project" value="TreeGrafter"/>
</dbReference>
<sequence>MTVIKNETAVLKNYINGEWVDAQSTEALDVPNPATGEVLARVPISSKADVELAVSAANEAFKTWKNTPVPKRARILYKYHHLLTENHEKLAKLIVQENGKAYKEAHGEVQRGIECVEFAAGAPTLMMGESLSNIAEDIDSEMFRYPLGVVGGITPFNFPMMVPLWMFPLAIACGNTFVLKPSERTPLLANELVELFSEAGAPKGVLNIVHGAHDVVNGLLDHKDVKAISFVGSQPVAKYVYERSAAQGKRVQALSGAKNHHIVMPDADMEKAVTHIVSSAYGSAGQRCMACSAVVVVGEGEQFVQALKQKADELVIGNGLDDEVLLTPVIRDSHREKVLGYIEKGVEEGATLLLDGRNELDKLKDGTFLGPTIFDHVTPDMTIATDEIFAPVLSLLRAEDLDEALEYLRKSRYGNGATIYSKDARAIRQFREEADAGMLGVNVGVPATMAFFPFSGWKDSFYGDLHVNGKDGVNFFTRKKMITSRFDY</sequence>
<feature type="binding site" evidence="3">
    <location>
        <position position="183"/>
    </location>
    <ligand>
        <name>NAD(+)</name>
        <dbReference type="ChEBI" id="CHEBI:57540"/>
    </ligand>
</feature>
<dbReference type="GO" id="GO:0018478">
    <property type="term" value="F:malonate-semialdehyde dehydrogenase (acetylating) activity"/>
    <property type="evidence" value="ECO:0007669"/>
    <property type="project" value="UniProtKB-UniRule"/>
</dbReference>
<name>A0A3R9DWG4_9BACI</name>
<evidence type="ECO:0000256" key="3">
    <source>
        <dbReference type="HAMAP-Rule" id="MF_01670"/>
    </source>
</evidence>
<dbReference type="PANTHER" id="PTHR43866">
    <property type="entry name" value="MALONATE-SEMIALDEHYDE DEHYDROGENASE"/>
    <property type="match status" value="1"/>
</dbReference>
<organism evidence="5 6">
    <name type="scientific">Mesobacillus subterraneus</name>
    <dbReference type="NCBI Taxonomy" id="285983"/>
    <lineage>
        <taxon>Bacteria</taxon>
        <taxon>Bacillati</taxon>
        <taxon>Bacillota</taxon>
        <taxon>Bacilli</taxon>
        <taxon>Bacillales</taxon>
        <taxon>Bacillaceae</taxon>
        <taxon>Mesobacillus</taxon>
    </lineage>
</organism>
<dbReference type="Gene3D" id="3.40.309.10">
    <property type="entry name" value="Aldehyde Dehydrogenase, Chain A, domain 2"/>
    <property type="match status" value="1"/>
</dbReference>
<feature type="binding site" evidence="3">
    <location>
        <position position="387"/>
    </location>
    <ligand>
        <name>NAD(+)</name>
        <dbReference type="ChEBI" id="CHEBI:57540"/>
    </ligand>
</feature>
<dbReference type="InterPro" id="IPR016163">
    <property type="entry name" value="Ald_DH_C"/>
</dbReference>
<accession>A0A3R9DWG4</accession>
<dbReference type="EMBL" id="RSFW01000003">
    <property type="protein sequence ID" value="RSD28971.1"/>
    <property type="molecule type" value="Genomic_DNA"/>
</dbReference>
<dbReference type="InterPro" id="IPR015590">
    <property type="entry name" value="Aldehyde_DH_dom"/>
</dbReference>
<dbReference type="PANTHER" id="PTHR43866:SF4">
    <property type="entry name" value="MALONATE-SEMIALDEHYDE DEHYDROGENASE"/>
    <property type="match status" value="1"/>
</dbReference>
<comment type="pathway">
    <text evidence="3">Polyol metabolism; myo-inositol degradation into acetyl-CoA; acetyl-CoA from myo-inositol: step 7/7.</text>
</comment>
<dbReference type="NCBIfam" id="TIGR01722">
    <property type="entry name" value="MMSDH"/>
    <property type="match status" value="1"/>
</dbReference>
<dbReference type="InterPro" id="IPR016160">
    <property type="entry name" value="Ald_DH_CS_CYS"/>
</dbReference>
<feature type="domain" description="Aldehyde dehydrogenase" evidence="4">
    <location>
        <begin position="19"/>
        <end position="482"/>
    </location>
</feature>
<evidence type="ECO:0000256" key="1">
    <source>
        <dbReference type="ARBA" id="ARBA00023002"/>
    </source>
</evidence>
<evidence type="ECO:0000313" key="5">
    <source>
        <dbReference type="EMBL" id="RSD28971.1"/>
    </source>
</evidence>
<keyword evidence="1 3" id="KW-0560">Oxidoreductase</keyword>
<proteinExistence type="inferred from homology"/>
<comment type="function">
    <text evidence="3">Catalyzes the oxidation of malonate semialdehyde (MSA) and methylmalonate semialdehyde (MMSA) into acetyl-CoA and propanoyl-CoA, respectively. Is involved in a myo-inositol catabolic pathway. Bicarbonate, and not CO2, is the end-product of the enzymatic reaction.</text>
</comment>
<dbReference type="GO" id="GO:0006574">
    <property type="term" value="P:L-valine catabolic process"/>
    <property type="evidence" value="ECO:0007669"/>
    <property type="project" value="TreeGrafter"/>
</dbReference>
<dbReference type="HAMAP" id="MF_01670">
    <property type="entry name" value="IolA"/>
    <property type="match status" value="1"/>
</dbReference>
<comment type="caution">
    <text evidence="5">The sequence shown here is derived from an EMBL/GenBank/DDBJ whole genome shotgun (WGS) entry which is preliminary data.</text>
</comment>